<accession>A0A117NK63</accession>
<reference evidence="3 4" key="1">
    <citation type="submission" date="2015-10" db="EMBL/GenBank/DDBJ databases">
        <title>Genome sequencing of Penicillium freii.</title>
        <authorList>
            <person name="Nguyen H.D."/>
            <person name="Visagie C.M."/>
            <person name="Seifert K.A."/>
        </authorList>
    </citation>
    <scope>NUCLEOTIDE SEQUENCE [LARGE SCALE GENOMIC DNA]</scope>
    <source>
        <strain evidence="3 4">DAOM 242723</strain>
    </source>
</reference>
<feature type="region of interest" description="Disordered" evidence="1">
    <location>
        <begin position="72"/>
        <end position="91"/>
    </location>
</feature>
<keyword evidence="4" id="KW-1185">Reference proteome</keyword>
<evidence type="ECO:0000313" key="3">
    <source>
        <dbReference type="EMBL" id="KUM55595.1"/>
    </source>
</evidence>
<evidence type="ECO:0000256" key="1">
    <source>
        <dbReference type="SAM" id="MobiDB-lite"/>
    </source>
</evidence>
<feature type="compositionally biased region" description="Basic and acidic residues" evidence="1">
    <location>
        <begin position="357"/>
        <end position="370"/>
    </location>
</feature>
<protein>
    <recommendedName>
        <fullName evidence="2">HNH nuclease domain-containing protein</fullName>
    </recommendedName>
</protein>
<dbReference type="STRING" id="48697.A0A117NK63"/>
<organism evidence="3 4">
    <name type="scientific">Penicillium freii</name>
    <dbReference type="NCBI Taxonomy" id="48697"/>
    <lineage>
        <taxon>Eukaryota</taxon>
        <taxon>Fungi</taxon>
        <taxon>Dikarya</taxon>
        <taxon>Ascomycota</taxon>
        <taxon>Pezizomycotina</taxon>
        <taxon>Eurotiomycetes</taxon>
        <taxon>Eurotiomycetidae</taxon>
        <taxon>Eurotiales</taxon>
        <taxon>Aspergillaceae</taxon>
        <taxon>Penicillium</taxon>
    </lineage>
</organism>
<dbReference type="InterPro" id="IPR003615">
    <property type="entry name" value="HNH_nuc"/>
</dbReference>
<dbReference type="EMBL" id="LLXE01000760">
    <property type="protein sequence ID" value="KUM55595.1"/>
    <property type="molecule type" value="Genomic_DNA"/>
</dbReference>
<dbReference type="AlphaFoldDB" id="A0A117NK63"/>
<evidence type="ECO:0000259" key="2">
    <source>
        <dbReference type="Pfam" id="PF13391"/>
    </source>
</evidence>
<dbReference type="Pfam" id="PF13391">
    <property type="entry name" value="HNH_2"/>
    <property type="match status" value="1"/>
</dbReference>
<feature type="domain" description="HNH nuclease" evidence="2">
    <location>
        <begin position="126"/>
        <end position="220"/>
    </location>
</feature>
<dbReference type="Proteomes" id="UP000055045">
    <property type="component" value="Unassembled WGS sequence"/>
</dbReference>
<proteinExistence type="predicted"/>
<feature type="compositionally biased region" description="Basic and acidic residues" evidence="1">
    <location>
        <begin position="331"/>
        <end position="343"/>
    </location>
</feature>
<feature type="compositionally biased region" description="Polar residues" evidence="1">
    <location>
        <begin position="319"/>
        <end position="329"/>
    </location>
</feature>
<feature type="compositionally biased region" description="Basic and acidic residues" evidence="1">
    <location>
        <begin position="382"/>
        <end position="391"/>
    </location>
</feature>
<evidence type="ECO:0000313" key="4">
    <source>
        <dbReference type="Proteomes" id="UP000055045"/>
    </source>
</evidence>
<name>A0A117NK63_PENFR</name>
<feature type="region of interest" description="Disordered" evidence="1">
    <location>
        <begin position="319"/>
        <end position="391"/>
    </location>
</feature>
<comment type="caution">
    <text evidence="3">The sequence shown here is derived from an EMBL/GenBank/DDBJ whole genome shotgun (WGS) entry which is preliminary data.</text>
</comment>
<gene>
    <name evidence="3" type="ORF">ACN42_g11656</name>
</gene>
<sequence length="391" mass="43612">MSSSLKTNLDRKLNSYAPLKSTDKTKEFLRDFFKILSPDGKRNLAGDVSGCANDEMLRQLVQSIRNGLLIPMKAQGGKTPSEITPSPRSGVEDSIENLKSLNIEPISRSSQSQLRHHCLERDGNKCLATGQYSHSHAHPRNAITTHLEAAHIILFALGSFQANDGEAVDRHAKIWVNLRRYFPILRDISFTSEQINSEKNVLMLDSQLHTEFGQFRLIFEATGVAHQYRIKTFPDTATGPIRNLPKSRLVKFRVHKGSWKLPDPKLLEIHACIGNFLHMSGQAEIIDKVLKDFQDCAGLAPSGSTNIVDLLAVSGLSLLPSNANETPDSQKPAEKQRPPEKQDAVSGLSLLPPNVDETSHSQKSTEKQRPTENQGRPWAKFPDTENKPWTY</sequence>